<protein>
    <submittedName>
        <fullName evidence="1">Uncharacterized protein</fullName>
    </submittedName>
</protein>
<name>A0A6C0KFD8_9ZZZZ</name>
<organism evidence="1">
    <name type="scientific">viral metagenome</name>
    <dbReference type="NCBI Taxonomy" id="1070528"/>
    <lineage>
        <taxon>unclassified sequences</taxon>
        <taxon>metagenomes</taxon>
        <taxon>organismal metagenomes</taxon>
    </lineage>
</organism>
<dbReference type="EMBL" id="MN740868">
    <property type="protein sequence ID" value="QHU15856.1"/>
    <property type="molecule type" value="Genomic_DNA"/>
</dbReference>
<sequence length="463" mass="52530">MNNRYIELYSAHRNRLQWKNPSLFVTPFWKTASIQDPIMTGAIYYTWTSDYSPSFLPLKSGSTNYSPKLCVSNITPQPSLPYYYSGYTMLITVGSVSESRIVTSYDPNDVSVSLNTAFDFAGHDVQNGDLYALFEMNTPSLIHLPLTDIYYNPVSEMPEAYYGYYVMDETLSYGTRIVGRQIVDYDSELRYCHLEEPFPIDWALTDSYTLRKTLPFEKWTLAAPTATEDGYIVFTLPVGRSTSDTLYVNKYIYRTTNNDHTLDNYQFKPIYGSYRIVKYDPITGQVFCNNDLTYEGGPPTLGDTINIVIFENDNSSQLSYTGSIVSQSQTVCYEISIISLILPNVTLTTGSRIAFYPYVYVLFENTSVPSGAAHDLIYSNNPKSGNALFIVHVTDVVQPVNGRFVKLVGRMRQTVKFKPNDSLRFSVYLPDGTLFLPVKQDLLSPYDPDPALQIDAVFSIRRL</sequence>
<reference evidence="1" key="1">
    <citation type="journal article" date="2020" name="Nature">
        <title>Giant virus diversity and host interactions through global metagenomics.</title>
        <authorList>
            <person name="Schulz F."/>
            <person name="Roux S."/>
            <person name="Paez-Espino D."/>
            <person name="Jungbluth S."/>
            <person name="Walsh D.A."/>
            <person name="Denef V.J."/>
            <person name="McMahon K.D."/>
            <person name="Konstantinidis K.T."/>
            <person name="Eloe-Fadrosh E.A."/>
            <person name="Kyrpides N.C."/>
            <person name="Woyke T."/>
        </authorList>
    </citation>
    <scope>NUCLEOTIDE SEQUENCE</scope>
    <source>
        <strain evidence="1">GVMAG-S-3300010158-109</strain>
    </source>
</reference>
<evidence type="ECO:0000313" key="1">
    <source>
        <dbReference type="EMBL" id="QHU15856.1"/>
    </source>
</evidence>
<accession>A0A6C0KFD8</accession>
<dbReference type="AlphaFoldDB" id="A0A6C0KFD8"/>
<proteinExistence type="predicted"/>